<organism evidence="3 4">
    <name type="scientific">Variovorax robiniae</name>
    <dbReference type="NCBI Taxonomy" id="1836199"/>
    <lineage>
        <taxon>Bacteria</taxon>
        <taxon>Pseudomonadati</taxon>
        <taxon>Pseudomonadota</taxon>
        <taxon>Betaproteobacteria</taxon>
        <taxon>Burkholderiales</taxon>
        <taxon>Comamonadaceae</taxon>
        <taxon>Variovorax</taxon>
    </lineage>
</organism>
<dbReference type="EMBL" id="JBBKZS010000075">
    <property type="protein sequence ID" value="MEJ8860139.1"/>
    <property type="molecule type" value="Genomic_DNA"/>
</dbReference>
<comment type="caution">
    <text evidence="3">The sequence shown here is derived from an EMBL/GenBank/DDBJ whole genome shotgun (WGS) entry which is preliminary data.</text>
</comment>
<accession>A0ABU8XKL3</accession>
<evidence type="ECO:0000259" key="2">
    <source>
        <dbReference type="Pfam" id="PF10106"/>
    </source>
</evidence>
<evidence type="ECO:0000313" key="3">
    <source>
        <dbReference type="EMBL" id="MEJ8860139.1"/>
    </source>
</evidence>
<gene>
    <name evidence="3" type="ORF">WKW79_36830</name>
</gene>
<keyword evidence="4" id="KW-1185">Reference proteome</keyword>
<feature type="compositionally biased region" description="Basic and acidic residues" evidence="1">
    <location>
        <begin position="122"/>
        <end position="141"/>
    </location>
</feature>
<dbReference type="Pfam" id="PF10106">
    <property type="entry name" value="DUF2345"/>
    <property type="match status" value="1"/>
</dbReference>
<dbReference type="Proteomes" id="UP001367030">
    <property type="component" value="Unassembled WGS sequence"/>
</dbReference>
<evidence type="ECO:0000256" key="1">
    <source>
        <dbReference type="SAM" id="MobiDB-lite"/>
    </source>
</evidence>
<feature type="non-terminal residue" evidence="3">
    <location>
        <position position="1"/>
    </location>
</feature>
<evidence type="ECO:0000313" key="4">
    <source>
        <dbReference type="Proteomes" id="UP001367030"/>
    </source>
</evidence>
<reference evidence="3 4" key="1">
    <citation type="submission" date="2024-03" db="EMBL/GenBank/DDBJ databases">
        <title>Novel species of the genus Variovorax.</title>
        <authorList>
            <person name="Liu Q."/>
            <person name="Xin Y.-H."/>
        </authorList>
    </citation>
    <scope>NUCLEOTIDE SEQUENCE [LARGE SCALE GENOMIC DNA]</scope>
    <source>
        <strain evidence="3 4">KACC 18901</strain>
    </source>
</reference>
<sequence>ISITAKEEVLINGGTSYSKWSASGIEHGTKGLWREHASVHSLVGPNSLGSPTLPETMKLGKGQLDLFNHYLKPDGDKRQGVKQGGYTVTDFEGGVHSGSLDGQGFASVAGLPIGTAKVVFGKDPRDPWDEASHFPDSEKWPPKAIADGVASKSSAGAAGGAGRPGAAGLWQGVKALGSSAGGAANGLGGLGSATGALGQVGQAAGMAQQAAGAVQTVKQGGAKAVLGQAGQIVGVAAGAASGIAGVAGIAGAAGGFAGPAMQAMAAKLPEALPNAGANWAKGGMRTPPGQTPGFAG</sequence>
<dbReference type="InterPro" id="IPR018769">
    <property type="entry name" value="VgrG2_DUF2345"/>
</dbReference>
<proteinExistence type="predicted"/>
<name>A0ABU8XKL3_9BURK</name>
<feature type="domain" description="DUF2345" evidence="2">
    <location>
        <begin position="1"/>
        <end position="45"/>
    </location>
</feature>
<dbReference type="RefSeq" id="WP_340340165.1">
    <property type="nucleotide sequence ID" value="NZ_JBBKZS010000075.1"/>
</dbReference>
<feature type="region of interest" description="Disordered" evidence="1">
    <location>
        <begin position="122"/>
        <end position="144"/>
    </location>
</feature>
<protein>
    <submittedName>
        <fullName evidence="3">DUF2345 domain-containing protein</fullName>
    </submittedName>
</protein>